<dbReference type="HAMAP" id="MF_01804">
    <property type="entry name" value="ScpB"/>
    <property type="match status" value="1"/>
</dbReference>
<dbReference type="RefSeq" id="WP_341412459.1">
    <property type="nucleotide sequence ID" value="NZ_CP009687.1"/>
</dbReference>
<comment type="subunit">
    <text evidence="5">Homodimer. Homodimerization may be required to stabilize the binding of ScpA to the Smc head domains. Component of a cohesin-like complex composed of ScpA, ScpB and the Smc homodimer, in which ScpA and ScpB bind to the head domain of Smc. The presence of the three proteins is required for the association of the complex with DNA.</text>
</comment>
<dbReference type="KEGG" id="cace:CACET_c18820"/>
<evidence type="ECO:0000256" key="3">
    <source>
        <dbReference type="ARBA" id="ARBA00022829"/>
    </source>
</evidence>
<organism evidence="6 7">
    <name type="scientific">Clostridium aceticum</name>
    <dbReference type="NCBI Taxonomy" id="84022"/>
    <lineage>
        <taxon>Bacteria</taxon>
        <taxon>Bacillati</taxon>
        <taxon>Bacillota</taxon>
        <taxon>Clostridia</taxon>
        <taxon>Eubacteriales</taxon>
        <taxon>Clostridiaceae</taxon>
        <taxon>Clostridium</taxon>
    </lineage>
</organism>
<dbReference type="GO" id="GO:0006260">
    <property type="term" value="P:DNA replication"/>
    <property type="evidence" value="ECO:0007669"/>
    <property type="project" value="UniProtKB-UniRule"/>
</dbReference>
<dbReference type="STRING" id="84022.CACET_c18820"/>
<dbReference type="GO" id="GO:0051301">
    <property type="term" value="P:cell division"/>
    <property type="evidence" value="ECO:0007669"/>
    <property type="project" value="UniProtKB-KW"/>
</dbReference>
<proteinExistence type="inferred from homology"/>
<dbReference type="PATRIC" id="fig|84022.6.peg.1877"/>
<dbReference type="PANTHER" id="PTHR34298">
    <property type="entry name" value="SEGREGATION AND CONDENSATION PROTEIN B"/>
    <property type="match status" value="1"/>
</dbReference>
<evidence type="ECO:0000256" key="2">
    <source>
        <dbReference type="ARBA" id="ARBA00022618"/>
    </source>
</evidence>
<dbReference type="Proteomes" id="UP000035704">
    <property type="component" value="Chromosome"/>
</dbReference>
<gene>
    <name evidence="5 6" type="primary">scpB</name>
    <name evidence="6" type="ORF">CACET_c18820</name>
</gene>
<evidence type="ECO:0000256" key="1">
    <source>
        <dbReference type="ARBA" id="ARBA00022490"/>
    </source>
</evidence>
<keyword evidence="1 5" id="KW-0963">Cytoplasm</keyword>
<comment type="similarity">
    <text evidence="5">Belongs to the ScpB family.</text>
</comment>
<dbReference type="NCBIfam" id="TIGR00281">
    <property type="entry name" value="SMC-Scp complex subunit ScpB"/>
    <property type="match status" value="1"/>
</dbReference>
<dbReference type="SUPFAM" id="SSF46785">
    <property type="entry name" value="Winged helix' DNA-binding domain"/>
    <property type="match status" value="2"/>
</dbReference>
<keyword evidence="7" id="KW-1185">Reference proteome</keyword>
<dbReference type="PIRSF" id="PIRSF019345">
    <property type="entry name" value="ScpB"/>
    <property type="match status" value="1"/>
</dbReference>
<keyword evidence="4 5" id="KW-0131">Cell cycle</keyword>
<evidence type="ECO:0000256" key="5">
    <source>
        <dbReference type="HAMAP-Rule" id="MF_01804"/>
    </source>
</evidence>
<dbReference type="GO" id="GO:0051304">
    <property type="term" value="P:chromosome separation"/>
    <property type="evidence" value="ECO:0007669"/>
    <property type="project" value="InterPro"/>
</dbReference>
<accession>A0A0G3WBR9</accession>
<dbReference type="InterPro" id="IPR036388">
    <property type="entry name" value="WH-like_DNA-bd_sf"/>
</dbReference>
<dbReference type="PANTHER" id="PTHR34298:SF2">
    <property type="entry name" value="SEGREGATION AND CONDENSATION PROTEIN B"/>
    <property type="match status" value="1"/>
</dbReference>
<dbReference type="InterPro" id="IPR005234">
    <property type="entry name" value="ScpB_csome_segregation"/>
</dbReference>
<dbReference type="Gene3D" id="1.10.10.10">
    <property type="entry name" value="Winged helix-like DNA-binding domain superfamily/Winged helix DNA-binding domain"/>
    <property type="match status" value="2"/>
</dbReference>
<evidence type="ECO:0000313" key="7">
    <source>
        <dbReference type="Proteomes" id="UP000035704"/>
    </source>
</evidence>
<keyword evidence="3 5" id="KW-0159">Chromosome partition</keyword>
<evidence type="ECO:0000313" key="6">
    <source>
        <dbReference type="EMBL" id="AKL95330.1"/>
    </source>
</evidence>
<dbReference type="InterPro" id="IPR036390">
    <property type="entry name" value="WH_DNA-bd_sf"/>
</dbReference>
<dbReference type="EMBL" id="CP009687">
    <property type="protein sequence ID" value="AKL95330.1"/>
    <property type="molecule type" value="Genomic_DNA"/>
</dbReference>
<sequence>MDEMNREEMKCAIEAVLFAWSEPISIKELSRALSIESKEIKKILEEMIDHFNFHKRGIQIVKMNDYYQLATRQEYYPYIRKLLEPKEHKGLTQAALETLAIVAYKQPITKVEIEDVRGVKCDKALSTLQEKELIQEQGRLEKIGRPILYGTTINFLKVFGLKSIEDLPDIKEFKLLAESSDIDDDKDLFSK</sequence>
<protein>
    <recommendedName>
        <fullName evidence="5">Segregation and condensation protein B</fullName>
    </recommendedName>
</protein>
<dbReference type="Pfam" id="PF04079">
    <property type="entry name" value="SMC_ScpB"/>
    <property type="match status" value="1"/>
</dbReference>
<name>A0A0G3WBR9_9CLOT</name>
<keyword evidence="2 5" id="KW-0132">Cell division</keyword>
<reference evidence="6 7" key="1">
    <citation type="submission" date="2014-10" db="EMBL/GenBank/DDBJ databases">
        <title>Genome sequence of Clostridium aceticum DSM 1496.</title>
        <authorList>
            <person name="Poehlein A."/>
            <person name="Schiel-Bengelsdorf B."/>
            <person name="Gottschalk G."/>
            <person name="Duerre P."/>
            <person name="Daniel R."/>
        </authorList>
    </citation>
    <scope>NUCLEOTIDE SEQUENCE [LARGE SCALE GENOMIC DNA]</scope>
    <source>
        <strain evidence="6 7">DSM 1496</strain>
    </source>
</reference>
<comment type="function">
    <text evidence="5">Participates in chromosomal partition during cell division. May act via the formation of a condensin-like complex containing Smc and ScpA that pull DNA away from mid-cell into both cell halves.</text>
</comment>
<evidence type="ECO:0000256" key="4">
    <source>
        <dbReference type="ARBA" id="ARBA00023306"/>
    </source>
</evidence>
<comment type="subcellular location">
    <subcellularLocation>
        <location evidence="5">Cytoplasm</location>
    </subcellularLocation>
    <text evidence="5">Associated with two foci at the outer edges of the nucleoid region in young cells, and at four foci within both cell halves in older cells.</text>
</comment>
<dbReference type="GO" id="GO:0005737">
    <property type="term" value="C:cytoplasm"/>
    <property type="evidence" value="ECO:0007669"/>
    <property type="project" value="UniProtKB-SubCell"/>
</dbReference>
<dbReference type="AlphaFoldDB" id="A0A0G3WBR9"/>